<keyword evidence="1" id="KW-0812">Transmembrane</keyword>
<dbReference type="RefSeq" id="WP_092693275.1">
    <property type="nucleotide sequence ID" value="NZ_CBDDGO010000004.1"/>
</dbReference>
<dbReference type="Proteomes" id="UP000198885">
    <property type="component" value="Unassembled WGS sequence"/>
</dbReference>
<keyword evidence="1" id="KW-0472">Membrane</keyword>
<proteinExistence type="predicted"/>
<protein>
    <recommendedName>
        <fullName evidence="5">Ferrochelatase</fullName>
    </recommendedName>
</protein>
<evidence type="ECO:0000256" key="2">
    <source>
        <dbReference type="SAM" id="SignalP"/>
    </source>
</evidence>
<gene>
    <name evidence="3" type="ORF">SAMN04490244_105286</name>
</gene>
<feature type="transmembrane region" description="Helical" evidence="1">
    <location>
        <begin position="43"/>
        <end position="60"/>
    </location>
</feature>
<feature type="signal peptide" evidence="2">
    <location>
        <begin position="1"/>
        <end position="19"/>
    </location>
</feature>
<keyword evidence="2" id="KW-0732">Signal</keyword>
<evidence type="ECO:0000313" key="4">
    <source>
        <dbReference type="Proteomes" id="UP000198885"/>
    </source>
</evidence>
<reference evidence="3 4" key="1">
    <citation type="submission" date="2016-10" db="EMBL/GenBank/DDBJ databases">
        <authorList>
            <person name="de Groot N.N."/>
        </authorList>
    </citation>
    <scope>NUCLEOTIDE SEQUENCE [LARGE SCALE GENOMIC DNA]</scope>
    <source>
        <strain evidence="3 4">DSM 23042</strain>
    </source>
</reference>
<dbReference type="AlphaFoldDB" id="A0A1H9UHK4"/>
<name>A0A1H9UHK4_9RHOB</name>
<accession>A0A1H9UHK4</accession>
<evidence type="ECO:0000313" key="3">
    <source>
        <dbReference type="EMBL" id="SES08839.1"/>
    </source>
</evidence>
<keyword evidence="1" id="KW-1133">Transmembrane helix</keyword>
<sequence length="61" mass="5909">MKKLALAAAMSVAATSAFAGGMAEPAPVMEPAVVVEETQSSSGGIVVPLLLLAVVAAVVAD</sequence>
<organism evidence="3 4">
    <name type="scientific">Tranquillimonas rosea</name>
    <dbReference type="NCBI Taxonomy" id="641238"/>
    <lineage>
        <taxon>Bacteria</taxon>
        <taxon>Pseudomonadati</taxon>
        <taxon>Pseudomonadota</taxon>
        <taxon>Alphaproteobacteria</taxon>
        <taxon>Rhodobacterales</taxon>
        <taxon>Roseobacteraceae</taxon>
        <taxon>Tranquillimonas</taxon>
    </lineage>
</organism>
<keyword evidence="4" id="KW-1185">Reference proteome</keyword>
<feature type="chain" id="PRO_5011548725" description="Ferrochelatase" evidence="2">
    <location>
        <begin position="20"/>
        <end position="61"/>
    </location>
</feature>
<dbReference type="STRING" id="641238.SAMN04490244_105286"/>
<evidence type="ECO:0000256" key="1">
    <source>
        <dbReference type="SAM" id="Phobius"/>
    </source>
</evidence>
<evidence type="ECO:0008006" key="5">
    <source>
        <dbReference type="Google" id="ProtNLM"/>
    </source>
</evidence>
<dbReference type="EMBL" id="FOGU01000005">
    <property type="protein sequence ID" value="SES08839.1"/>
    <property type="molecule type" value="Genomic_DNA"/>
</dbReference>